<dbReference type="PANTHER" id="PTHR32071">
    <property type="entry name" value="TRANSCRIPTIONAL REGULATORY PROTEIN"/>
    <property type="match status" value="1"/>
</dbReference>
<proteinExistence type="predicted"/>
<gene>
    <name evidence="8" type="ORF">ACFSCZ_12200</name>
</gene>
<evidence type="ECO:0000256" key="1">
    <source>
        <dbReference type="ARBA" id="ARBA00022741"/>
    </source>
</evidence>
<dbReference type="Gene3D" id="1.10.10.60">
    <property type="entry name" value="Homeodomain-like"/>
    <property type="match status" value="1"/>
</dbReference>
<evidence type="ECO:0000256" key="3">
    <source>
        <dbReference type="ARBA" id="ARBA00022840"/>
    </source>
</evidence>
<dbReference type="InterPro" id="IPR030828">
    <property type="entry name" value="HTH_TyrR"/>
</dbReference>
<comment type="caution">
    <text evidence="8">The sequence shown here is derived from an EMBL/GenBank/DDBJ whole genome shotgun (WGS) entry which is preliminary data.</text>
</comment>
<evidence type="ECO:0000313" key="9">
    <source>
        <dbReference type="Proteomes" id="UP001597301"/>
    </source>
</evidence>
<dbReference type="Pfam" id="PF00158">
    <property type="entry name" value="Sigma54_activat"/>
    <property type="match status" value="1"/>
</dbReference>
<dbReference type="InterPro" id="IPR027417">
    <property type="entry name" value="P-loop_NTPase"/>
</dbReference>
<dbReference type="Proteomes" id="UP001597301">
    <property type="component" value="Unassembled WGS sequence"/>
</dbReference>
<keyword evidence="1" id="KW-0547">Nucleotide-binding</keyword>
<keyword evidence="3" id="KW-0067">ATP-binding</keyword>
<name>A0ABW4KL32_9BACI</name>
<dbReference type="InterPro" id="IPR009057">
    <property type="entry name" value="Homeodomain-like_sf"/>
</dbReference>
<evidence type="ECO:0000259" key="7">
    <source>
        <dbReference type="PROSITE" id="PS50045"/>
    </source>
</evidence>
<dbReference type="RefSeq" id="WP_380774207.1">
    <property type="nucleotide sequence ID" value="NZ_JBHUEO010000035.1"/>
</dbReference>
<sequence>MPAIQGMDHDSAILAYQTMLLSMYDEVWMTDEAGMIISKSGQIEGLWDTLVDDWTGTSLLELEEQFFTGEAVLKTLFNEEESSALLTAWNNMEILVTSYPLKKNGVAGYAWGLVKVTDRSDTEKSLGEDVPKAEKLSFPFIVKSKKMLEVFQTVQMVAKYPSTVLLLGESGVGKEMIARAIHELGARKHQPFVAVNCGAIPENLLESELFGYVEGAFSGAKKEGMRGKFELANHGVLFLDEIGEMPLTLQVKLLRVLQEREVTPLGSSQSIPLNIQLIAATNQELEKMVKEGKFREDLYYRLNVVPINIPSLKDRVEEIPSFVSHFVQKYNEIYGRNIRLTKDAIDLISIYHWPGNVRQLENFIERLVVTAVKDKLHAASIRHLIPWKKDTVKSSPIVEHIMPLQEAIDLVEEQLITMAMDQYKSVNLAAKVLGLTQPTMSRKYKKIREKMDHANLSPINRRKILEEQLDKQLRSTAIVTAAAIQVDKIIQLKKDVSPNNQAYQALKKRLTNLKAQEGSIEYVFLFEYVDESTMRNLVGDDSFVLEPGQLYKGSPEAMKSATAAMNGQVEVTNLYQDHYGVWKTCFAPIFDESQNILALVGYDYSKEYVEREIRKLGNKLNMNI</sequence>
<evidence type="ECO:0000256" key="6">
    <source>
        <dbReference type="ARBA" id="ARBA00029500"/>
    </source>
</evidence>
<evidence type="ECO:0000313" key="8">
    <source>
        <dbReference type="EMBL" id="MFD1707486.1"/>
    </source>
</evidence>
<organism evidence="8 9">
    <name type="scientific">Siminovitchia sediminis</name>
    <dbReference type="NCBI Taxonomy" id="1274353"/>
    <lineage>
        <taxon>Bacteria</taxon>
        <taxon>Bacillati</taxon>
        <taxon>Bacillota</taxon>
        <taxon>Bacilli</taxon>
        <taxon>Bacillales</taxon>
        <taxon>Bacillaceae</taxon>
        <taxon>Siminovitchia</taxon>
    </lineage>
</organism>
<dbReference type="CDD" id="cd00009">
    <property type="entry name" value="AAA"/>
    <property type="match status" value="1"/>
</dbReference>
<protein>
    <recommendedName>
        <fullName evidence="6">HTH-type transcriptional regulatory protein TyrR</fullName>
    </recommendedName>
</protein>
<dbReference type="Gene3D" id="1.10.8.60">
    <property type="match status" value="1"/>
</dbReference>
<dbReference type="InterPro" id="IPR003593">
    <property type="entry name" value="AAA+_ATPase"/>
</dbReference>
<dbReference type="SUPFAM" id="SSF46689">
    <property type="entry name" value="Homeodomain-like"/>
    <property type="match status" value="1"/>
</dbReference>
<dbReference type="Pfam" id="PF18024">
    <property type="entry name" value="HTH_50"/>
    <property type="match status" value="1"/>
</dbReference>
<dbReference type="SUPFAM" id="SSF52540">
    <property type="entry name" value="P-loop containing nucleoside triphosphate hydrolases"/>
    <property type="match status" value="1"/>
</dbReference>
<dbReference type="PROSITE" id="PS00688">
    <property type="entry name" value="SIGMA54_INTERACT_3"/>
    <property type="match status" value="1"/>
</dbReference>
<dbReference type="InterPro" id="IPR002078">
    <property type="entry name" value="Sigma_54_int"/>
</dbReference>
<accession>A0ABW4KL32</accession>
<dbReference type="Gene3D" id="3.40.50.300">
    <property type="entry name" value="P-loop containing nucleotide triphosphate hydrolases"/>
    <property type="match status" value="1"/>
</dbReference>
<dbReference type="PROSITE" id="PS50045">
    <property type="entry name" value="SIGMA54_INTERACT_4"/>
    <property type="match status" value="1"/>
</dbReference>
<feature type="domain" description="Sigma-54 factor interaction" evidence="7">
    <location>
        <begin position="140"/>
        <end position="369"/>
    </location>
</feature>
<keyword evidence="5" id="KW-0804">Transcription</keyword>
<evidence type="ECO:0000256" key="4">
    <source>
        <dbReference type="ARBA" id="ARBA00023015"/>
    </source>
</evidence>
<dbReference type="InterPro" id="IPR025662">
    <property type="entry name" value="Sigma_54_int_dom_ATP-bd_1"/>
</dbReference>
<dbReference type="EMBL" id="JBHUEO010000035">
    <property type="protein sequence ID" value="MFD1707486.1"/>
    <property type="molecule type" value="Genomic_DNA"/>
</dbReference>
<dbReference type="PROSITE" id="PS00675">
    <property type="entry name" value="SIGMA54_INTERACT_1"/>
    <property type="match status" value="1"/>
</dbReference>
<evidence type="ECO:0000256" key="2">
    <source>
        <dbReference type="ARBA" id="ARBA00022797"/>
    </source>
</evidence>
<evidence type="ECO:0000256" key="5">
    <source>
        <dbReference type="ARBA" id="ARBA00023163"/>
    </source>
</evidence>
<dbReference type="SMART" id="SM00382">
    <property type="entry name" value="AAA"/>
    <property type="match status" value="1"/>
</dbReference>
<dbReference type="InterPro" id="IPR058031">
    <property type="entry name" value="AAA_lid_NorR"/>
</dbReference>
<keyword evidence="2" id="KW-0058">Aromatic hydrocarbons catabolism</keyword>
<keyword evidence="9" id="KW-1185">Reference proteome</keyword>
<keyword evidence="4" id="KW-0805">Transcription regulation</keyword>
<dbReference type="InterPro" id="IPR025944">
    <property type="entry name" value="Sigma_54_int_dom_CS"/>
</dbReference>
<reference evidence="9" key="1">
    <citation type="journal article" date="2019" name="Int. J. Syst. Evol. Microbiol.">
        <title>The Global Catalogue of Microorganisms (GCM) 10K type strain sequencing project: providing services to taxonomists for standard genome sequencing and annotation.</title>
        <authorList>
            <consortium name="The Broad Institute Genomics Platform"/>
            <consortium name="The Broad Institute Genome Sequencing Center for Infectious Disease"/>
            <person name="Wu L."/>
            <person name="Ma J."/>
        </authorList>
    </citation>
    <scope>NUCLEOTIDE SEQUENCE [LARGE SCALE GENOMIC DNA]</scope>
    <source>
        <strain evidence="9">CGMCC 1.12295</strain>
    </source>
</reference>
<dbReference type="Pfam" id="PF25601">
    <property type="entry name" value="AAA_lid_14"/>
    <property type="match status" value="1"/>
</dbReference>
<dbReference type="PANTHER" id="PTHR32071:SF57">
    <property type="entry name" value="C4-DICARBOXYLATE TRANSPORT TRANSCRIPTIONAL REGULATORY PROTEIN DCTD"/>
    <property type="match status" value="1"/>
</dbReference>